<evidence type="ECO:0000313" key="14">
    <source>
        <dbReference type="Proteomes" id="UP000694387"/>
    </source>
</evidence>
<feature type="region of interest" description="Disordered" evidence="9">
    <location>
        <begin position="473"/>
        <end position="492"/>
    </location>
</feature>
<dbReference type="GO" id="GO:0004896">
    <property type="term" value="F:cytokine receptor activity"/>
    <property type="evidence" value="ECO:0007669"/>
    <property type="project" value="InterPro"/>
</dbReference>
<evidence type="ECO:0000256" key="3">
    <source>
        <dbReference type="ARBA" id="ARBA00022729"/>
    </source>
</evidence>
<feature type="region of interest" description="Disordered" evidence="9">
    <location>
        <begin position="507"/>
        <end position="586"/>
    </location>
</feature>
<evidence type="ECO:0000256" key="10">
    <source>
        <dbReference type="SAM" id="Phobius"/>
    </source>
</evidence>
<organism evidence="13 14">
    <name type="scientific">Equus asinus</name>
    <name type="common">Donkey</name>
    <name type="synonym">Equus africanus asinus</name>
    <dbReference type="NCBI Taxonomy" id="9793"/>
    <lineage>
        <taxon>Eukaryota</taxon>
        <taxon>Metazoa</taxon>
        <taxon>Chordata</taxon>
        <taxon>Craniata</taxon>
        <taxon>Vertebrata</taxon>
        <taxon>Euteleostomi</taxon>
        <taxon>Mammalia</taxon>
        <taxon>Eutheria</taxon>
        <taxon>Laurasiatheria</taxon>
        <taxon>Perissodactyla</taxon>
        <taxon>Equidae</taxon>
        <taxon>Equus</taxon>
    </lineage>
</organism>
<evidence type="ECO:0000259" key="12">
    <source>
        <dbReference type="PROSITE" id="PS50853"/>
    </source>
</evidence>
<dbReference type="PROSITE" id="PS50853">
    <property type="entry name" value="FN3"/>
    <property type="match status" value="1"/>
</dbReference>
<dbReference type="SMART" id="SM00060">
    <property type="entry name" value="FN3"/>
    <property type="match status" value="2"/>
</dbReference>
<dbReference type="Ensembl" id="ENSEAST00005030164.2">
    <property type="protein sequence ID" value="ENSEASP00005027772.2"/>
    <property type="gene ID" value="ENSEASG00005018890.2"/>
</dbReference>
<dbReference type="GO" id="GO:0009897">
    <property type="term" value="C:external side of plasma membrane"/>
    <property type="evidence" value="ECO:0007669"/>
    <property type="project" value="TreeGrafter"/>
</dbReference>
<feature type="region of interest" description="Disordered" evidence="9">
    <location>
        <begin position="186"/>
        <end position="295"/>
    </location>
</feature>
<evidence type="ECO:0000256" key="6">
    <source>
        <dbReference type="ARBA" id="ARBA00023157"/>
    </source>
</evidence>
<dbReference type="PANTHER" id="PTHR23037:SF22">
    <property type="entry name" value="CYTOKINE RECEPTOR COMMON SUBUNIT BETA"/>
    <property type="match status" value="1"/>
</dbReference>
<proteinExistence type="predicted"/>
<feature type="transmembrane region" description="Helical" evidence="10">
    <location>
        <begin position="415"/>
        <end position="438"/>
    </location>
</feature>
<feature type="domain" description="Fibronectin type-III" evidence="12">
    <location>
        <begin position="316"/>
        <end position="414"/>
    </location>
</feature>
<reference evidence="13" key="3">
    <citation type="submission" date="2025-09" db="UniProtKB">
        <authorList>
            <consortium name="Ensembl"/>
        </authorList>
    </citation>
    <scope>IDENTIFICATION</scope>
</reference>
<accession>A0A8C4MRH4</accession>
<protein>
    <recommendedName>
        <fullName evidence="12">Fibronectin type-III domain-containing protein</fullName>
    </recommendedName>
</protein>
<dbReference type="SUPFAM" id="SSF49265">
    <property type="entry name" value="Fibronectin type III"/>
    <property type="match status" value="3"/>
</dbReference>
<dbReference type="AlphaFoldDB" id="A0A8C4MRH4"/>
<dbReference type="CDD" id="cd00063">
    <property type="entry name" value="FN3"/>
    <property type="match status" value="1"/>
</dbReference>
<keyword evidence="6" id="KW-1015">Disulfide bond</keyword>
<dbReference type="GeneTree" id="ENSGT00510000048963"/>
<evidence type="ECO:0000256" key="11">
    <source>
        <dbReference type="SAM" id="SignalP"/>
    </source>
</evidence>
<dbReference type="PANTHER" id="PTHR23037">
    <property type="entry name" value="CYTOKINE RECEPTOR"/>
    <property type="match status" value="1"/>
</dbReference>
<feature type="region of interest" description="Disordered" evidence="9">
    <location>
        <begin position="617"/>
        <end position="784"/>
    </location>
</feature>
<keyword evidence="5 10" id="KW-0472">Membrane</keyword>
<feature type="chain" id="PRO_5040461177" description="Fibronectin type-III domain-containing protein" evidence="11">
    <location>
        <begin position="25"/>
        <end position="872"/>
    </location>
</feature>
<dbReference type="Pfam" id="PF21460">
    <property type="entry name" value="IL3Rb_N"/>
    <property type="match status" value="1"/>
</dbReference>
<evidence type="ECO:0000256" key="9">
    <source>
        <dbReference type="SAM" id="MobiDB-lite"/>
    </source>
</evidence>
<gene>
    <name evidence="13" type="primary">LOC106837637</name>
</gene>
<evidence type="ECO:0000256" key="8">
    <source>
        <dbReference type="ARBA" id="ARBA00023180"/>
    </source>
</evidence>
<dbReference type="InterPro" id="IPR036116">
    <property type="entry name" value="FN3_sf"/>
</dbReference>
<comment type="subcellular location">
    <subcellularLocation>
        <location evidence="1">Membrane</location>
        <topology evidence="1">Single-pass type I membrane protein</topology>
    </subcellularLocation>
</comment>
<feature type="compositionally biased region" description="Polar residues" evidence="9">
    <location>
        <begin position="261"/>
        <end position="280"/>
    </location>
</feature>
<feature type="compositionally biased region" description="Low complexity" evidence="9">
    <location>
        <begin position="214"/>
        <end position="232"/>
    </location>
</feature>
<reference evidence="13" key="2">
    <citation type="submission" date="2025-08" db="UniProtKB">
        <authorList>
            <consortium name="Ensembl"/>
        </authorList>
    </citation>
    <scope>IDENTIFICATION</scope>
</reference>
<dbReference type="InterPro" id="IPR013783">
    <property type="entry name" value="Ig-like_fold"/>
</dbReference>
<dbReference type="PROSITE" id="PS01355">
    <property type="entry name" value="HEMATOPO_REC_S_F1"/>
    <property type="match status" value="1"/>
</dbReference>
<feature type="compositionally biased region" description="Polar residues" evidence="9">
    <location>
        <begin position="686"/>
        <end position="705"/>
    </location>
</feature>
<evidence type="ECO:0000256" key="5">
    <source>
        <dbReference type="ARBA" id="ARBA00023136"/>
    </source>
</evidence>
<feature type="compositionally biased region" description="Polar residues" evidence="9">
    <location>
        <begin position="474"/>
        <end position="484"/>
    </location>
</feature>
<dbReference type="Proteomes" id="UP000694387">
    <property type="component" value="Chromosome 2"/>
</dbReference>
<name>A0A8C4MRH4_EQUAS</name>
<keyword evidence="3 11" id="KW-0732">Signal</keyword>
<dbReference type="InterPro" id="IPR003961">
    <property type="entry name" value="FN3_dom"/>
</dbReference>
<evidence type="ECO:0000256" key="4">
    <source>
        <dbReference type="ARBA" id="ARBA00022989"/>
    </source>
</evidence>
<evidence type="ECO:0000256" key="7">
    <source>
        <dbReference type="ARBA" id="ARBA00023170"/>
    </source>
</evidence>
<evidence type="ECO:0000313" key="13">
    <source>
        <dbReference type="Ensembl" id="ENSEASP00005027772.2"/>
    </source>
</evidence>
<keyword evidence="8" id="KW-0325">Glycoprotein</keyword>
<keyword evidence="14" id="KW-1185">Reference proteome</keyword>
<dbReference type="InterPro" id="IPR048668">
    <property type="entry name" value="IL3RB_N"/>
</dbReference>
<sequence>MVLTRELLPVALLALCWGLSVAGAQGTIPLQTLSCHNDYTSRIVCRWADTQDAQRFINVTLHRRLNEEPPQPVACHLSDDTSLSDHIYPSSVPRRCVIPYDLFVLADRDYFSFRPDRPLGAQLNINLAQHVQPPAPKELQITNARDHFLLTWSMALGDSQSHWLSNLEFEVVYRRLQDSWEDAPTLRSDSFQARGSQDGPASGARRSAGTPSQGTRPSPGTSSASSSTGRRAQLLLGSEDRGGPARSPSPSSTGPAPTRGRSSAPQCCRTSPAAPTSCTDARSPCPTPGPTSQYLVSVRPKEEEKFIKSSENIQMPPPKLNVTRSTDGYVLLWKAEEMMYKHIGHTFQVQYKKDTASWEDSKTESLQNAHSMSLPRLEPSTKYQARVRVKPAPGGYNGVWSEWSEECSWGTEWELPMWVLVLILVFATLVLLPALRFCGVYGYRLNRKWEEKIPNPSKSHLFQNGSAGLRLPDSTWTLSSRSSPPQGPWGGRFPELERVSLIDCGHSEVSPLTTKDPKDAQDSPSEPDMTLTPSDLPAERPHSPQPGLAAPSGRPESRVSGFDFNGPYLGPPHSRSLPDMVGPLVAPQMDMGQKPLPSGSLEYLCLPAGGQVQLVPLSQAMGQGRAQDLEKKPSPGAEGSPSLESGADPVPPAPGLMVGGQGPKDSPAALPTASGGPADSGVASGYVTTADLTFTPPTGAPSVSQVPRLGPPSDQNDSVCPGLAGGPPGAPAPMEPEFEGYVELPPTTGQTPKSPLVSPAPPATSSPVLSLGEPRADAAPASPHPEGLLVLQQVGDYCFLPGVGSSPLSPQIKPSSPGPCPETGDLEQVLQAKKPSGQAVPQVPAIQLFKALKQQDYLALPPWDVARPGEVC</sequence>
<keyword evidence="7" id="KW-0675">Receptor</keyword>
<keyword evidence="4 10" id="KW-1133">Transmembrane helix</keyword>
<dbReference type="InterPro" id="IPR003531">
    <property type="entry name" value="Hempt_rcpt_S_F1_CS"/>
</dbReference>
<keyword evidence="2 10" id="KW-0812">Transmembrane</keyword>
<evidence type="ECO:0000256" key="1">
    <source>
        <dbReference type="ARBA" id="ARBA00004479"/>
    </source>
</evidence>
<evidence type="ECO:0000256" key="2">
    <source>
        <dbReference type="ARBA" id="ARBA00022692"/>
    </source>
</evidence>
<dbReference type="Gene3D" id="2.60.40.10">
    <property type="entry name" value="Immunoglobulins"/>
    <property type="match status" value="3"/>
</dbReference>
<feature type="signal peptide" evidence="11">
    <location>
        <begin position="1"/>
        <end position="24"/>
    </location>
</feature>
<reference evidence="13 14" key="1">
    <citation type="journal article" date="2020" name="Nat. Commun.">
        <title>Donkey genomes provide new insights into domestication and selection for coat color.</title>
        <authorList>
            <person name="Wang"/>
            <person name="C."/>
            <person name="Li"/>
            <person name="H."/>
            <person name="Guo"/>
            <person name="Y."/>
            <person name="Huang"/>
            <person name="J."/>
            <person name="Sun"/>
            <person name="Y."/>
            <person name="Min"/>
            <person name="J."/>
            <person name="Wang"/>
            <person name="J."/>
            <person name="Fang"/>
            <person name="X."/>
            <person name="Zhao"/>
            <person name="Z."/>
            <person name="Wang"/>
            <person name="S."/>
            <person name="Zhang"/>
            <person name="Y."/>
            <person name="Liu"/>
            <person name="Q."/>
            <person name="Jiang"/>
            <person name="Q."/>
            <person name="Wang"/>
            <person name="X."/>
            <person name="Guo"/>
            <person name="Y."/>
            <person name="Yang"/>
            <person name="C."/>
            <person name="Wang"/>
            <person name="Y."/>
            <person name="Tian"/>
            <person name="F."/>
            <person name="Zhuang"/>
            <person name="G."/>
            <person name="Fan"/>
            <person name="Y."/>
            <person name="Gao"/>
            <person name="Q."/>
            <person name="Li"/>
            <person name="Y."/>
            <person name="Ju"/>
            <person name="Z."/>
            <person name="Li"/>
            <person name="J."/>
            <person name="Li"/>
            <person name="R."/>
            <person name="Hou"/>
            <person name="M."/>
            <person name="Yang"/>
            <person name="G."/>
            <person name="Liu"/>
            <person name="G."/>
            <person name="Liu"/>
            <person name="W."/>
            <person name="Guo"/>
            <person name="J."/>
            <person name="Pan"/>
            <person name="S."/>
            <person name="Fan"/>
            <person name="G."/>
            <person name="Zhang"/>
            <person name="W."/>
            <person name="Zhang"/>
            <person name="R."/>
            <person name="Yu"/>
            <person name="J."/>
            <person name="Zhang"/>
            <person name="X."/>
            <person name="Yin"/>
            <person name="Q."/>
            <person name="Ji"/>
            <person name="C."/>
            <person name="Jin"/>
            <person name="Y."/>
            <person name="Yue"/>
            <person name="G."/>
            <person name="Liu"/>
            <person name="M."/>
            <person name="Xu"/>
            <person name="J."/>
            <person name="Liu"/>
            <person name="S."/>
            <person name="Jordana"/>
            <person name="J."/>
            <person name="Noce"/>
            <person name="A."/>
            <person name="Amills"/>
            <person name="M."/>
            <person name="Wu"/>
            <person name="D.D."/>
            <person name="Li"/>
            <person name="S."/>
            <person name="Zhou"/>
            <person name="X. and Zhong"/>
            <person name="J."/>
        </authorList>
    </citation>
    <scope>NUCLEOTIDE SEQUENCE [LARGE SCALE GENOMIC DNA]</scope>
</reference>
<feature type="compositionally biased region" description="Low complexity" evidence="9">
    <location>
        <begin position="244"/>
        <end position="260"/>
    </location>
</feature>